<dbReference type="InterPro" id="IPR005225">
    <property type="entry name" value="Small_GTP-bd"/>
</dbReference>
<comment type="similarity">
    <text evidence="1">Belongs to the small GTPase superfamily. Ras family.</text>
</comment>
<evidence type="ECO:0000313" key="6">
    <source>
        <dbReference type="Proteomes" id="UP000007110"/>
    </source>
</evidence>
<dbReference type="PROSITE" id="PS51421">
    <property type="entry name" value="RAS"/>
    <property type="match status" value="1"/>
</dbReference>
<dbReference type="PANTHER" id="PTHR45704">
    <property type="entry name" value="RAS-LIKE FAMILY MEMBER 11"/>
    <property type="match status" value="1"/>
</dbReference>
<dbReference type="GeneID" id="581260"/>
<keyword evidence="3" id="KW-0378">Hydrolase</keyword>
<reference evidence="6" key="1">
    <citation type="submission" date="2015-02" db="EMBL/GenBank/DDBJ databases">
        <title>Genome sequencing for Strongylocentrotus purpuratus.</title>
        <authorList>
            <person name="Murali S."/>
            <person name="Liu Y."/>
            <person name="Vee V."/>
            <person name="English A."/>
            <person name="Wang M."/>
            <person name="Skinner E."/>
            <person name="Han Y."/>
            <person name="Muzny D.M."/>
            <person name="Worley K.C."/>
            <person name="Gibbs R.A."/>
        </authorList>
    </citation>
    <scope>NUCLEOTIDE SEQUENCE</scope>
</reference>
<dbReference type="RefSeq" id="XP_030843892.1">
    <property type="nucleotide sequence ID" value="XM_030988032.1"/>
</dbReference>
<dbReference type="InterPro" id="IPR027417">
    <property type="entry name" value="P-loop_NTPase"/>
</dbReference>
<dbReference type="PROSITE" id="PS51419">
    <property type="entry name" value="RAB"/>
    <property type="match status" value="1"/>
</dbReference>
<dbReference type="Gene3D" id="3.40.50.300">
    <property type="entry name" value="P-loop containing nucleotide triphosphate hydrolases"/>
    <property type="match status" value="1"/>
</dbReference>
<reference evidence="5" key="2">
    <citation type="submission" date="2021-01" db="UniProtKB">
        <authorList>
            <consortium name="EnsemblMetazoa"/>
        </authorList>
    </citation>
    <scope>IDENTIFICATION</scope>
</reference>
<dbReference type="SMART" id="SM00175">
    <property type="entry name" value="RAB"/>
    <property type="match status" value="1"/>
</dbReference>
<dbReference type="SUPFAM" id="SSF52540">
    <property type="entry name" value="P-loop containing nucleoside triphosphate hydrolases"/>
    <property type="match status" value="1"/>
</dbReference>
<dbReference type="FunCoup" id="A0A7M7T010">
    <property type="interactions" value="118"/>
</dbReference>
<sequence>MTADLARWSLETQPIISMCGYQQNRRTPEDRVVPENLKSTGDKMADARIVVLGEKKVGKSAVTVRFLTRRYIGEYESNIDLLYKQTVLQHDMQMNMEVLDTCTRTDLMKNRDDHIRWGNGFVLAYSVCNRETFRPIEGQIRYLQRCKSPCSIPIAIVANMVDLEHRREVNPEEGRDLADEYGCHFFEVSAAEGSMDIREAFLTILRELHESKKSNLQMKRRRSSVTRNVANKVMQAVFGSPRRSRKISLP</sequence>
<evidence type="ECO:0000313" key="5">
    <source>
        <dbReference type="EnsemblMetazoa" id="XP_030843892"/>
    </source>
</evidence>
<evidence type="ECO:0000256" key="1">
    <source>
        <dbReference type="ARBA" id="ARBA00008344"/>
    </source>
</evidence>
<evidence type="ECO:0000256" key="4">
    <source>
        <dbReference type="ARBA" id="ARBA00048098"/>
    </source>
</evidence>
<dbReference type="EnsemblMetazoa" id="XM_030988032">
    <property type="protein sequence ID" value="XP_030843892"/>
    <property type="gene ID" value="LOC581260"/>
</dbReference>
<comment type="catalytic activity">
    <reaction evidence="4">
        <text>GTP + H2O = GDP + phosphate + H(+)</text>
        <dbReference type="Rhea" id="RHEA:19669"/>
        <dbReference type="ChEBI" id="CHEBI:15377"/>
        <dbReference type="ChEBI" id="CHEBI:15378"/>
        <dbReference type="ChEBI" id="CHEBI:37565"/>
        <dbReference type="ChEBI" id="CHEBI:43474"/>
        <dbReference type="ChEBI" id="CHEBI:58189"/>
        <dbReference type="EC" id="3.6.5.2"/>
    </reaction>
</comment>
<evidence type="ECO:0000256" key="2">
    <source>
        <dbReference type="ARBA" id="ARBA00011984"/>
    </source>
</evidence>
<dbReference type="PRINTS" id="PR00449">
    <property type="entry name" value="RASTRNSFRMNG"/>
</dbReference>
<dbReference type="GO" id="GO:0003925">
    <property type="term" value="F:G protein activity"/>
    <property type="evidence" value="ECO:0007669"/>
    <property type="project" value="UniProtKB-EC"/>
</dbReference>
<accession>A0A7M7T010</accession>
<dbReference type="OMA" id="RYQENKF"/>
<dbReference type="NCBIfam" id="TIGR00231">
    <property type="entry name" value="small_GTP"/>
    <property type="match status" value="1"/>
</dbReference>
<dbReference type="EC" id="3.6.5.2" evidence="2"/>
<name>A0A7M7T010_STRPU</name>
<organism evidence="5 6">
    <name type="scientific">Strongylocentrotus purpuratus</name>
    <name type="common">Purple sea urchin</name>
    <dbReference type="NCBI Taxonomy" id="7668"/>
    <lineage>
        <taxon>Eukaryota</taxon>
        <taxon>Metazoa</taxon>
        <taxon>Echinodermata</taxon>
        <taxon>Eleutherozoa</taxon>
        <taxon>Echinozoa</taxon>
        <taxon>Echinoidea</taxon>
        <taxon>Euechinoidea</taxon>
        <taxon>Echinacea</taxon>
        <taxon>Camarodonta</taxon>
        <taxon>Echinidea</taxon>
        <taxon>Strongylocentrotidae</taxon>
        <taxon>Strongylocentrotus</taxon>
    </lineage>
</organism>
<dbReference type="OrthoDB" id="18798at2759"/>
<keyword evidence="6" id="KW-1185">Reference proteome</keyword>
<dbReference type="Proteomes" id="UP000007110">
    <property type="component" value="Unassembled WGS sequence"/>
</dbReference>
<dbReference type="AlphaFoldDB" id="A0A7M7T010"/>
<dbReference type="KEGG" id="spu:581260"/>
<dbReference type="InParanoid" id="A0A7M7T010"/>
<dbReference type="Pfam" id="PF00071">
    <property type="entry name" value="Ras"/>
    <property type="match status" value="1"/>
</dbReference>
<protein>
    <recommendedName>
        <fullName evidence="2">small monomeric GTPase</fullName>
        <ecNumber evidence="2">3.6.5.2</ecNumber>
    </recommendedName>
</protein>
<dbReference type="InterPro" id="IPR051065">
    <property type="entry name" value="Ras-related_GTPase"/>
</dbReference>
<dbReference type="SMART" id="SM00173">
    <property type="entry name" value="RAS"/>
    <property type="match status" value="1"/>
</dbReference>
<proteinExistence type="inferred from homology"/>
<dbReference type="GO" id="GO:0005525">
    <property type="term" value="F:GTP binding"/>
    <property type="evidence" value="ECO:0007669"/>
    <property type="project" value="InterPro"/>
</dbReference>
<dbReference type="InterPro" id="IPR001806">
    <property type="entry name" value="Small_GTPase"/>
</dbReference>
<evidence type="ECO:0000256" key="3">
    <source>
        <dbReference type="ARBA" id="ARBA00022801"/>
    </source>
</evidence>